<evidence type="ECO:0000313" key="8">
    <source>
        <dbReference type="Proteomes" id="UP000192840"/>
    </source>
</evidence>
<accession>A0A1W2FN23</accession>
<feature type="transmembrane region" description="Helical" evidence="5">
    <location>
        <begin position="7"/>
        <end position="23"/>
    </location>
</feature>
<sequence>MLVRRLIARLLDWLLVLVVAWPLVHEPVLVVLCAAVYDALLLRLNTLGKALTGLRVVGPASGLGLRRVLARTLVTTALPGVGAVLVLTGLGWREPALMAGLGWQQPWVVVGEHVGPGSAGWLSSLLLVGGFVLLVLSVVEALDLRGTRTWHDRKAGTAVVRLKVAAR</sequence>
<evidence type="ECO:0000256" key="1">
    <source>
        <dbReference type="ARBA" id="ARBA00004141"/>
    </source>
</evidence>
<evidence type="ECO:0000256" key="5">
    <source>
        <dbReference type="SAM" id="Phobius"/>
    </source>
</evidence>
<feature type="transmembrane region" description="Helical" evidence="5">
    <location>
        <begin position="121"/>
        <end position="144"/>
    </location>
</feature>
<dbReference type="OrthoDB" id="3698037at2"/>
<dbReference type="EMBL" id="FWYC01000018">
    <property type="protein sequence ID" value="SMD23102.1"/>
    <property type="molecule type" value="Genomic_DNA"/>
</dbReference>
<dbReference type="AlphaFoldDB" id="A0A1W2FN23"/>
<evidence type="ECO:0000256" key="4">
    <source>
        <dbReference type="ARBA" id="ARBA00023136"/>
    </source>
</evidence>
<gene>
    <name evidence="7" type="ORF">SAMN05660733_07111</name>
</gene>
<dbReference type="RefSeq" id="WP_030478049.1">
    <property type="nucleotide sequence ID" value="NZ_FWYC01000018.1"/>
</dbReference>
<protein>
    <submittedName>
        <fullName evidence="7">RDD family protein</fullName>
    </submittedName>
</protein>
<evidence type="ECO:0000256" key="2">
    <source>
        <dbReference type="ARBA" id="ARBA00022692"/>
    </source>
</evidence>
<dbReference type="InterPro" id="IPR010432">
    <property type="entry name" value="RDD"/>
</dbReference>
<reference evidence="8" key="1">
    <citation type="submission" date="2017-04" db="EMBL/GenBank/DDBJ databases">
        <authorList>
            <person name="Varghese N."/>
            <person name="Submissions S."/>
        </authorList>
    </citation>
    <scope>NUCLEOTIDE SEQUENCE [LARGE SCALE GENOMIC DNA]</scope>
    <source>
        <strain evidence="8">DSM 44073</strain>
    </source>
</reference>
<proteinExistence type="predicted"/>
<name>A0A1W2FN23_9PSEU</name>
<evidence type="ECO:0000259" key="6">
    <source>
        <dbReference type="Pfam" id="PF06271"/>
    </source>
</evidence>
<dbReference type="Pfam" id="PF06271">
    <property type="entry name" value="RDD"/>
    <property type="match status" value="1"/>
</dbReference>
<keyword evidence="4 5" id="KW-0472">Membrane</keyword>
<feature type="transmembrane region" description="Helical" evidence="5">
    <location>
        <begin position="68"/>
        <end position="92"/>
    </location>
</feature>
<evidence type="ECO:0000256" key="3">
    <source>
        <dbReference type="ARBA" id="ARBA00022989"/>
    </source>
</evidence>
<dbReference type="eggNOG" id="ENOG503206A">
    <property type="taxonomic scope" value="Bacteria"/>
</dbReference>
<organism evidence="7 8">
    <name type="scientific">Lentzea albidocapillata</name>
    <dbReference type="NCBI Taxonomy" id="40571"/>
    <lineage>
        <taxon>Bacteria</taxon>
        <taxon>Bacillati</taxon>
        <taxon>Actinomycetota</taxon>
        <taxon>Actinomycetes</taxon>
        <taxon>Pseudonocardiales</taxon>
        <taxon>Pseudonocardiaceae</taxon>
        <taxon>Lentzea</taxon>
    </lineage>
</organism>
<dbReference type="GO" id="GO:0016020">
    <property type="term" value="C:membrane"/>
    <property type="evidence" value="ECO:0007669"/>
    <property type="project" value="UniProtKB-SubCell"/>
</dbReference>
<feature type="domain" description="RDD" evidence="6">
    <location>
        <begin position="34"/>
        <end position="155"/>
    </location>
</feature>
<dbReference type="Proteomes" id="UP000192840">
    <property type="component" value="Unassembled WGS sequence"/>
</dbReference>
<evidence type="ECO:0000313" key="7">
    <source>
        <dbReference type="EMBL" id="SMD23102.1"/>
    </source>
</evidence>
<feature type="transmembrane region" description="Helical" evidence="5">
    <location>
        <begin position="29"/>
        <end position="47"/>
    </location>
</feature>
<keyword evidence="2 5" id="KW-0812">Transmembrane</keyword>
<keyword evidence="8" id="KW-1185">Reference proteome</keyword>
<keyword evidence="3 5" id="KW-1133">Transmembrane helix</keyword>
<comment type="subcellular location">
    <subcellularLocation>
        <location evidence="1">Membrane</location>
        <topology evidence="1">Multi-pass membrane protein</topology>
    </subcellularLocation>
</comment>